<proteinExistence type="predicted"/>
<reference evidence="3" key="1">
    <citation type="journal article" date="2019" name="Int. J. Syst. Evol. Microbiol.">
        <title>The Global Catalogue of Microorganisms (GCM) 10K type strain sequencing project: providing services to taxonomists for standard genome sequencing and annotation.</title>
        <authorList>
            <consortium name="The Broad Institute Genomics Platform"/>
            <consortium name="The Broad Institute Genome Sequencing Center for Infectious Disease"/>
            <person name="Wu L."/>
            <person name="Ma J."/>
        </authorList>
    </citation>
    <scope>NUCLEOTIDE SEQUENCE [LARGE SCALE GENOMIC DNA]</scope>
    <source>
        <strain evidence="3">JCM 4866</strain>
    </source>
</reference>
<feature type="transmembrane region" description="Helical" evidence="1">
    <location>
        <begin position="20"/>
        <end position="42"/>
    </location>
</feature>
<keyword evidence="3" id="KW-1185">Reference proteome</keyword>
<sequence>MPTLGQHVSGMQKTDYQNPGLYVLAAKADLFVVSMGLAANALVQSYDRERSEALNFWGIVNVLVLAFTTFLAATANADGVNEARVGFQSLIVLGITLVSAGRTTYLCEREAAK</sequence>
<accession>A0ABQ2XQT2</accession>
<dbReference type="EMBL" id="BMWC01000014">
    <property type="protein sequence ID" value="GGX29224.1"/>
    <property type="molecule type" value="Genomic_DNA"/>
</dbReference>
<dbReference type="Proteomes" id="UP000617743">
    <property type="component" value="Unassembled WGS sequence"/>
</dbReference>
<keyword evidence="1" id="KW-1133">Transmembrane helix</keyword>
<evidence type="ECO:0000313" key="3">
    <source>
        <dbReference type="Proteomes" id="UP000617743"/>
    </source>
</evidence>
<keyword evidence="1" id="KW-0812">Transmembrane</keyword>
<organism evidence="2 3">
    <name type="scientific">Streptomyces lomondensis</name>
    <dbReference type="NCBI Taxonomy" id="68229"/>
    <lineage>
        <taxon>Bacteria</taxon>
        <taxon>Bacillati</taxon>
        <taxon>Actinomycetota</taxon>
        <taxon>Actinomycetes</taxon>
        <taxon>Kitasatosporales</taxon>
        <taxon>Streptomycetaceae</taxon>
        <taxon>Streptomyces</taxon>
    </lineage>
</organism>
<protein>
    <submittedName>
        <fullName evidence="2">Uncharacterized protein</fullName>
    </submittedName>
</protein>
<feature type="transmembrane region" description="Helical" evidence="1">
    <location>
        <begin position="54"/>
        <end position="73"/>
    </location>
</feature>
<name>A0ABQ2XQT2_9ACTN</name>
<keyword evidence="1" id="KW-0472">Membrane</keyword>
<comment type="caution">
    <text evidence="2">The sequence shown here is derived from an EMBL/GenBank/DDBJ whole genome shotgun (WGS) entry which is preliminary data.</text>
</comment>
<evidence type="ECO:0000313" key="2">
    <source>
        <dbReference type="EMBL" id="GGX29224.1"/>
    </source>
</evidence>
<feature type="transmembrane region" description="Helical" evidence="1">
    <location>
        <begin position="85"/>
        <end position="107"/>
    </location>
</feature>
<gene>
    <name evidence="2" type="ORF">GCM10010383_69800</name>
</gene>
<evidence type="ECO:0000256" key="1">
    <source>
        <dbReference type="SAM" id="Phobius"/>
    </source>
</evidence>